<evidence type="ECO:0000256" key="1">
    <source>
        <dbReference type="SAM" id="MobiDB-lite"/>
    </source>
</evidence>
<dbReference type="EMBL" id="JAENJH010000008">
    <property type="protein sequence ID" value="MBK1787781.1"/>
    <property type="molecule type" value="Genomic_DNA"/>
</dbReference>
<feature type="compositionally biased region" description="Basic and acidic residues" evidence="1">
    <location>
        <begin position="1125"/>
        <end position="1137"/>
    </location>
</feature>
<feature type="compositionally biased region" description="Low complexity" evidence="1">
    <location>
        <begin position="613"/>
        <end position="637"/>
    </location>
</feature>
<feature type="compositionally biased region" description="Low complexity" evidence="1">
    <location>
        <begin position="794"/>
        <end position="804"/>
    </location>
</feature>
<feature type="compositionally biased region" description="Low complexity" evidence="1">
    <location>
        <begin position="1070"/>
        <end position="1124"/>
    </location>
</feature>
<organism evidence="2 3">
    <name type="scientific">Prauserella cavernicola</name>
    <dbReference type="NCBI Taxonomy" id="2800127"/>
    <lineage>
        <taxon>Bacteria</taxon>
        <taxon>Bacillati</taxon>
        <taxon>Actinomycetota</taxon>
        <taxon>Actinomycetes</taxon>
        <taxon>Pseudonocardiales</taxon>
        <taxon>Pseudonocardiaceae</taxon>
        <taxon>Prauserella</taxon>
    </lineage>
</organism>
<protein>
    <submittedName>
        <fullName evidence="2">Uncharacterized protein</fullName>
    </submittedName>
</protein>
<dbReference type="Proteomes" id="UP000635245">
    <property type="component" value="Unassembled WGS sequence"/>
</dbReference>
<feature type="compositionally biased region" description="Low complexity" evidence="1">
    <location>
        <begin position="457"/>
        <end position="466"/>
    </location>
</feature>
<feature type="compositionally biased region" description="Low complexity" evidence="1">
    <location>
        <begin position="966"/>
        <end position="980"/>
    </location>
</feature>
<dbReference type="RefSeq" id="WP_200322816.1">
    <property type="nucleotide sequence ID" value="NZ_JAENJH010000008.1"/>
</dbReference>
<proteinExistence type="predicted"/>
<feature type="compositionally biased region" description="Low complexity" evidence="1">
    <location>
        <begin position="645"/>
        <end position="657"/>
    </location>
</feature>
<feature type="compositionally biased region" description="Low complexity" evidence="1">
    <location>
        <begin position="1008"/>
        <end position="1025"/>
    </location>
</feature>
<feature type="region of interest" description="Disordered" evidence="1">
    <location>
        <begin position="1070"/>
        <end position="1140"/>
    </location>
</feature>
<feature type="compositionally biased region" description="Polar residues" evidence="1">
    <location>
        <begin position="705"/>
        <end position="715"/>
    </location>
</feature>
<gene>
    <name evidence="2" type="ORF">JHE00_25925</name>
</gene>
<comment type="caution">
    <text evidence="2">The sequence shown here is derived from an EMBL/GenBank/DDBJ whole genome shotgun (WGS) entry which is preliminary data.</text>
</comment>
<feature type="compositionally biased region" description="Low complexity" evidence="1">
    <location>
        <begin position="812"/>
        <end position="958"/>
    </location>
</feature>
<evidence type="ECO:0000313" key="2">
    <source>
        <dbReference type="EMBL" id="MBK1787781.1"/>
    </source>
</evidence>
<keyword evidence="3" id="KW-1185">Reference proteome</keyword>
<sequence length="1335" mass="133602">MDESITVERVRHALVVGKLDADGAAVLLAANLPHKRDRTFVVVGDSSVGAMTRLDPWVLADLADEANGDLCVVAPDFGAMGQDGTLPPARLLADRLGVEVTAADGTPVALADGSVFVPGRSAGWVSYRPGGTRTRVGARLPAPWWQDGLPTPSEDSISVPVGLWVRRPGAGERPADPLLRRVPDPDRMYVVLGAPGERPPETGVVVEVLRSLPDENRDRAVLAWYGTGGTAQEVAEELGAPIRVAHGVPGDGGLVHSDDRGEVRWRPFAVESVYRPGSAPVLDRWVAPPSLALAEPGSYRLTDGWRVDVVPRGLVVRPESRNLDLSGMATVDTGPHADVVFVADGPVSDEARSAFDRLLRELPADTRKILRILPADAASEEALAEIEASDRVVPVAEQDQPAIASTSTRTAAQAPRGALVVTADGRLRPAEPILAPVADDDTSVDIQDGVLTVAPSTSGAAEASAAGKPEQPAAEPGTAVEIQGGVLTVDESEPDADIPAVAAAAVAPSVVPRTPPVPLPDSAAKPRVGTGSAPAFRAPSTPVPDSGVKPRVGTGSAPAGRPPSAQSTPSTQSTSSTSQTTSMPSGPGAAPVGPGAPPPFVRRQSAAARTRMSAPAGRPSSSGQPAAGPGSPGAAAARTDLPTHPGGQPQANPAAGAGRPGERTPPAGRPSMSAPPSAARAPAGPGAPDLFAAQQSVEPERSGHVSASTARSSAEFQAPPSRITAELGANDDTREFPQSESAAATDQSHDGPVAPVPGAAPRSPGVPTPPGGQARIAPEPEGTAAIVGASGGQPPTRASAASAPSGPPPAVTRPAAAAQAPAAEQASSATPATPTPTATQAPVAPVSSVAQRPAAPDAQAPVAPAPSGTARPAAADAHPPVAPAPSVAQRPAAPDAQAPVAPAPSGTARPAAADAHPPVAPAPSVAQRPAAPDAQAPVAPAPSATPRTAAAQSRAVPSTPAPAAPAPSAASRPAAADAHPPVAPAPAGPRTPVASTPVTQAAAQAPSATEPVPTAQQAPPAAQEPAAPPAPQAATNAAATAEETAATADSVTGLLPGRAALQVTVETPTAVPSAAPAADTPPAVAPTAEEPAAPSTGEATTAAPSETTPAETPAAPAAPTAAIEVPEHARSTTEQRRAMRGRLGSRYDVATRAVAQLLSERPGLRFGSGDRSALLAELAVVRVFADEPDGAYDADFYTCLADGLRRLPTARTVVVRGIPEGTDVQPESVLRLPTPVVAAPLTASVAGPAEALIWTTTARRLDGLRDEGGAEVVLSGHTRLRVLAVETTPVRRVLLAEDGSAGEAALTRLRAASAARAAPAEPVPASRWFGPLPAA</sequence>
<feature type="compositionally biased region" description="Low complexity" evidence="1">
    <location>
        <begin position="1032"/>
        <end position="1048"/>
    </location>
</feature>
<feature type="compositionally biased region" description="Low complexity" evidence="1">
    <location>
        <begin position="562"/>
        <end position="593"/>
    </location>
</feature>
<dbReference type="Gene3D" id="3.90.176.10">
    <property type="entry name" value="Toxin ADP-ribosyltransferase, Chain A, domain 1"/>
    <property type="match status" value="1"/>
</dbReference>
<feature type="region of interest" description="Disordered" evidence="1">
    <location>
        <begin position="457"/>
        <end position="477"/>
    </location>
</feature>
<feature type="compositionally biased region" description="Low complexity" evidence="1">
    <location>
        <begin position="664"/>
        <end position="688"/>
    </location>
</feature>
<name>A0A934V3Y0_9PSEU</name>
<evidence type="ECO:0000313" key="3">
    <source>
        <dbReference type="Proteomes" id="UP000635245"/>
    </source>
</evidence>
<accession>A0A934V3Y0</accession>
<feature type="compositionally biased region" description="Low complexity" evidence="1">
    <location>
        <begin position="751"/>
        <end position="763"/>
    </location>
</feature>
<reference evidence="2" key="1">
    <citation type="submission" date="2020-12" db="EMBL/GenBank/DDBJ databases">
        <title>Prauserella sp. ASG 168, a novel actinomycete isolated from cave rock.</title>
        <authorList>
            <person name="Suriyachadkun C."/>
        </authorList>
    </citation>
    <scope>NUCLEOTIDE SEQUENCE</scope>
    <source>
        <strain evidence="2">ASG 168</strain>
    </source>
</reference>
<feature type="region of interest" description="Disordered" evidence="1">
    <location>
        <begin position="511"/>
        <end position="1051"/>
    </location>
</feature>